<protein>
    <submittedName>
        <fullName evidence="5">TIM barrel protein</fullName>
    </submittedName>
</protein>
<gene>
    <name evidence="5" type="ORF">H8702_06460</name>
</gene>
<feature type="active site" description="Proton donor/acceptor" evidence="3">
    <location>
        <position position="133"/>
    </location>
</feature>
<dbReference type="EMBL" id="JACRTL010000003">
    <property type="protein sequence ID" value="MBC8610765.1"/>
    <property type="molecule type" value="Genomic_DNA"/>
</dbReference>
<evidence type="ECO:0000259" key="4">
    <source>
        <dbReference type="Pfam" id="PF01261"/>
    </source>
</evidence>
<feature type="active site" description="Proton donor/acceptor" evidence="3">
    <location>
        <position position="231"/>
    </location>
</feature>
<dbReference type="InterPro" id="IPR050417">
    <property type="entry name" value="Sugar_Epim/Isomerase"/>
</dbReference>
<comment type="caution">
    <text evidence="5">The sequence shown here is derived from an EMBL/GenBank/DDBJ whole genome shotgun (WGS) entry which is preliminary data.</text>
</comment>
<evidence type="ECO:0000313" key="5">
    <source>
        <dbReference type="EMBL" id="MBC8610765.1"/>
    </source>
</evidence>
<evidence type="ECO:0000313" key="6">
    <source>
        <dbReference type="Proteomes" id="UP000632659"/>
    </source>
</evidence>
<reference evidence="5" key="1">
    <citation type="submission" date="2020-08" db="EMBL/GenBank/DDBJ databases">
        <title>Genome public.</title>
        <authorList>
            <person name="Liu C."/>
            <person name="Sun Q."/>
        </authorList>
    </citation>
    <scope>NUCLEOTIDE SEQUENCE</scope>
    <source>
        <strain evidence="5">NSJ-15</strain>
    </source>
</reference>
<dbReference type="PANTHER" id="PTHR43489:SF3">
    <property type="entry name" value="XYLOSE ISOMERASE DOMAIN PROTEIN TIM BARREL"/>
    <property type="match status" value="1"/>
</dbReference>
<dbReference type="Gene3D" id="3.20.20.150">
    <property type="entry name" value="Divalent-metal-dependent TIM barrel enzymes"/>
    <property type="match status" value="1"/>
</dbReference>
<keyword evidence="6" id="KW-1185">Reference proteome</keyword>
<dbReference type="SUPFAM" id="SSF51658">
    <property type="entry name" value="Xylose isomerase-like"/>
    <property type="match status" value="1"/>
</dbReference>
<dbReference type="Pfam" id="PF01261">
    <property type="entry name" value="AP_endonuc_2"/>
    <property type="match status" value="1"/>
</dbReference>
<keyword evidence="1 2" id="KW-0413">Isomerase</keyword>
<dbReference type="InterPro" id="IPR013022">
    <property type="entry name" value="Xyl_isomerase-like_TIM-brl"/>
</dbReference>
<accession>A0A8J6TX80</accession>
<dbReference type="PIRSF" id="PIRSF006241">
    <property type="entry name" value="HyI"/>
    <property type="match status" value="1"/>
</dbReference>
<sequence length="254" mass="29234">MKLSVCVDALYHGKDFCASVEELAQHSIKNIEFWSWWDKDMEKLLWLQQRYQLRVTAFCTKFCSLVDETGREAYLNGFLETIEIAKKLRCSQIITTPGNRTEKPFEEQYQNLLYTLGQAGEIAKEQGITVLLEPVNSRLEAPNTFLDHSDLGFRILKDLAHPHVKLLFDLYHAQIQEGDLWRRIEENLSLIGHLHAAGITARHELEDGELNYPYLFQRLSETGYRGYVGLEYFPLRPPLEGIQALVQDGGFAAN</sequence>
<proteinExistence type="inferred from homology"/>
<name>A0A8J6TX80_9FIRM</name>
<dbReference type="PANTHER" id="PTHR43489">
    <property type="entry name" value="ISOMERASE"/>
    <property type="match status" value="1"/>
</dbReference>
<evidence type="ECO:0000256" key="2">
    <source>
        <dbReference type="PIRNR" id="PIRNR006241"/>
    </source>
</evidence>
<organism evidence="5 6">
    <name type="scientific">Massiliimalia timonensis</name>
    <dbReference type="NCBI Taxonomy" id="1987501"/>
    <lineage>
        <taxon>Bacteria</taxon>
        <taxon>Bacillati</taxon>
        <taxon>Bacillota</taxon>
        <taxon>Clostridia</taxon>
        <taxon>Eubacteriales</taxon>
        <taxon>Oscillospiraceae</taxon>
        <taxon>Massiliimalia</taxon>
    </lineage>
</organism>
<dbReference type="InterPro" id="IPR026040">
    <property type="entry name" value="HyI-like"/>
</dbReference>
<comment type="similarity">
    <text evidence="2">Belongs to the hyi family.</text>
</comment>
<feature type="domain" description="Xylose isomerase-like TIM barrel" evidence="4">
    <location>
        <begin position="30"/>
        <end position="242"/>
    </location>
</feature>
<evidence type="ECO:0000256" key="3">
    <source>
        <dbReference type="PIRSR" id="PIRSR006241-50"/>
    </source>
</evidence>
<dbReference type="InterPro" id="IPR036237">
    <property type="entry name" value="Xyl_isomerase-like_sf"/>
</dbReference>
<evidence type="ECO:0000256" key="1">
    <source>
        <dbReference type="ARBA" id="ARBA00023235"/>
    </source>
</evidence>
<dbReference type="RefSeq" id="WP_187536442.1">
    <property type="nucleotide sequence ID" value="NZ_JACRTL010000003.1"/>
</dbReference>
<dbReference type="AlphaFoldDB" id="A0A8J6TX80"/>
<dbReference type="Proteomes" id="UP000632659">
    <property type="component" value="Unassembled WGS sequence"/>
</dbReference>
<dbReference type="GO" id="GO:0016853">
    <property type="term" value="F:isomerase activity"/>
    <property type="evidence" value="ECO:0007669"/>
    <property type="project" value="UniProtKB-KW"/>
</dbReference>